<dbReference type="AlphaFoldDB" id="A0AAV4WRN3"/>
<evidence type="ECO:0000313" key="2">
    <source>
        <dbReference type="Proteomes" id="UP001054837"/>
    </source>
</evidence>
<gene>
    <name evidence="1" type="ORF">CDAR_618731</name>
</gene>
<keyword evidence="2" id="KW-1185">Reference proteome</keyword>
<evidence type="ECO:0000313" key="1">
    <source>
        <dbReference type="EMBL" id="GIY84953.1"/>
    </source>
</evidence>
<organism evidence="1 2">
    <name type="scientific">Caerostris darwini</name>
    <dbReference type="NCBI Taxonomy" id="1538125"/>
    <lineage>
        <taxon>Eukaryota</taxon>
        <taxon>Metazoa</taxon>
        <taxon>Ecdysozoa</taxon>
        <taxon>Arthropoda</taxon>
        <taxon>Chelicerata</taxon>
        <taxon>Arachnida</taxon>
        <taxon>Araneae</taxon>
        <taxon>Araneomorphae</taxon>
        <taxon>Entelegynae</taxon>
        <taxon>Araneoidea</taxon>
        <taxon>Araneidae</taxon>
        <taxon>Caerostris</taxon>
    </lineage>
</organism>
<dbReference type="EMBL" id="BPLQ01014987">
    <property type="protein sequence ID" value="GIY84953.1"/>
    <property type="molecule type" value="Genomic_DNA"/>
</dbReference>
<protein>
    <submittedName>
        <fullName evidence="1">Uncharacterized protein</fullName>
    </submittedName>
</protein>
<sequence length="132" mass="15863">MWKRNNIVGHNFEDFIDSNPTISIENRNWRTSHPNLLLFHRGLERDITHELKRRVKRYSSFWNSNLQNLMERDDAGEKENLPEEDCIVLRKCQVVLKKAIIESKRTSYRSFLEKLDFRRDGIRAHRVLTPIT</sequence>
<comment type="caution">
    <text evidence="1">The sequence shown here is derived from an EMBL/GenBank/DDBJ whole genome shotgun (WGS) entry which is preliminary data.</text>
</comment>
<dbReference type="Proteomes" id="UP001054837">
    <property type="component" value="Unassembled WGS sequence"/>
</dbReference>
<proteinExistence type="predicted"/>
<accession>A0AAV4WRN3</accession>
<reference evidence="1 2" key="1">
    <citation type="submission" date="2021-06" db="EMBL/GenBank/DDBJ databases">
        <title>Caerostris darwini draft genome.</title>
        <authorList>
            <person name="Kono N."/>
            <person name="Arakawa K."/>
        </authorList>
    </citation>
    <scope>NUCLEOTIDE SEQUENCE [LARGE SCALE GENOMIC DNA]</scope>
</reference>
<name>A0AAV4WRN3_9ARAC</name>